<comment type="caution">
    <text evidence="9">The sequence shown here is derived from an EMBL/GenBank/DDBJ whole genome shotgun (WGS) entry which is preliminary data.</text>
</comment>
<reference evidence="9 10" key="1">
    <citation type="journal article" date="2015" name="Genome Announc.">
        <title>Expanding the biotechnology potential of lactobacilli through comparative genomics of 213 strains and associated genera.</title>
        <authorList>
            <person name="Sun Z."/>
            <person name="Harris H.M."/>
            <person name="McCann A."/>
            <person name="Guo C."/>
            <person name="Argimon S."/>
            <person name="Zhang W."/>
            <person name="Yang X."/>
            <person name="Jeffery I.B."/>
            <person name="Cooney J.C."/>
            <person name="Kagawa T.F."/>
            <person name="Liu W."/>
            <person name="Song Y."/>
            <person name="Salvetti E."/>
            <person name="Wrobel A."/>
            <person name="Rasinkangas P."/>
            <person name="Parkhill J."/>
            <person name="Rea M.C."/>
            <person name="O'Sullivan O."/>
            <person name="Ritari J."/>
            <person name="Douillard F.P."/>
            <person name="Paul Ross R."/>
            <person name="Yang R."/>
            <person name="Briner A.E."/>
            <person name="Felis G.E."/>
            <person name="de Vos W.M."/>
            <person name="Barrangou R."/>
            <person name="Klaenhammer T.R."/>
            <person name="Caufield P.W."/>
            <person name="Cui Y."/>
            <person name="Zhang H."/>
            <person name="O'Toole P.W."/>
        </authorList>
    </citation>
    <scope>NUCLEOTIDE SEQUENCE [LARGE SCALE GENOMIC DNA]</scope>
    <source>
        <strain evidence="9 10">DSM 19910</strain>
    </source>
</reference>
<evidence type="ECO:0000256" key="3">
    <source>
        <dbReference type="ARBA" id="ARBA00022670"/>
    </source>
</evidence>
<dbReference type="PATRIC" id="fig|1423731.3.peg.1632"/>
<feature type="transmembrane region" description="Helical" evidence="8">
    <location>
        <begin position="127"/>
        <end position="148"/>
    </location>
</feature>
<evidence type="ECO:0000256" key="8">
    <source>
        <dbReference type="SAM" id="Phobius"/>
    </source>
</evidence>
<dbReference type="GO" id="GO:0006508">
    <property type="term" value="P:proteolysis"/>
    <property type="evidence" value="ECO:0007669"/>
    <property type="project" value="UniProtKB-KW"/>
</dbReference>
<dbReference type="Pfam" id="PF09721">
    <property type="entry name" value="Exosortase_EpsH"/>
    <property type="match status" value="1"/>
</dbReference>
<dbReference type="InterPro" id="IPR019127">
    <property type="entry name" value="Exosortase"/>
</dbReference>
<name>A0A0R1LZ99_9LACO</name>
<gene>
    <name evidence="9" type="ORF">FC81_GL001591</name>
</gene>
<feature type="transmembrane region" description="Helical" evidence="8">
    <location>
        <begin position="154"/>
        <end position="177"/>
    </location>
</feature>
<dbReference type="AlphaFoldDB" id="A0A0R1LZ99"/>
<feature type="transmembrane region" description="Helical" evidence="8">
    <location>
        <begin position="24"/>
        <end position="43"/>
    </location>
</feature>
<dbReference type="OrthoDB" id="1915311at2"/>
<feature type="transmembrane region" description="Helical" evidence="8">
    <location>
        <begin position="97"/>
        <end position="115"/>
    </location>
</feature>
<proteinExistence type="predicted"/>
<keyword evidence="7 8" id="KW-0472">Membrane</keyword>
<accession>A0A0R1LZ99</accession>
<evidence type="ECO:0008006" key="11">
    <source>
        <dbReference type="Google" id="ProtNLM"/>
    </source>
</evidence>
<dbReference type="NCBIfam" id="TIGR04178">
    <property type="entry name" value="exo_archaeo"/>
    <property type="match status" value="1"/>
</dbReference>
<dbReference type="Proteomes" id="UP000051621">
    <property type="component" value="Unassembled WGS sequence"/>
</dbReference>
<dbReference type="GO" id="GO:0008233">
    <property type="term" value="F:peptidase activity"/>
    <property type="evidence" value="ECO:0007669"/>
    <property type="project" value="UniProtKB-KW"/>
</dbReference>
<evidence type="ECO:0000256" key="2">
    <source>
        <dbReference type="ARBA" id="ARBA00022475"/>
    </source>
</evidence>
<dbReference type="NCBIfam" id="TIGR03110">
    <property type="entry name" value="exosort_Gpos"/>
    <property type="match status" value="1"/>
</dbReference>
<dbReference type="EMBL" id="AZEF01000030">
    <property type="protein sequence ID" value="KRL00989.1"/>
    <property type="molecule type" value="Genomic_DNA"/>
</dbReference>
<evidence type="ECO:0000313" key="10">
    <source>
        <dbReference type="Proteomes" id="UP000051621"/>
    </source>
</evidence>
<evidence type="ECO:0000256" key="7">
    <source>
        <dbReference type="ARBA" id="ARBA00023136"/>
    </source>
</evidence>
<protein>
    <recommendedName>
        <fullName evidence="11">Exosortase</fullName>
    </recommendedName>
</protein>
<dbReference type="STRING" id="1423731.FC81_GL001591"/>
<keyword evidence="6 8" id="KW-1133">Transmembrane helix</keyword>
<keyword evidence="2" id="KW-1003">Cell membrane</keyword>
<comment type="subcellular location">
    <subcellularLocation>
        <location evidence="1">Cell membrane</location>
        <topology evidence="1">Multi-pass membrane protein</topology>
    </subcellularLocation>
</comment>
<evidence type="ECO:0000256" key="4">
    <source>
        <dbReference type="ARBA" id="ARBA00022692"/>
    </source>
</evidence>
<sequence>MNIYLIVGIIIWLYVLSLFKRTDLAAFHFIWGSVGLFFILIAFSNRYLIWLFTQAVMHGVGWLGSLTQMSETLTRYSIISITNPTSPVNMVIDYECSGIIETLAFLSLVVFFPIYNRHERLFFSLMGILWIYLANVLRLLLIIIIVHFGGGQTFFIAHSLLGRIVFYFLVIALYYLVFTSSQLSHSIYDTFKQKTQFLLQKRRNLK</sequence>
<evidence type="ECO:0000313" key="9">
    <source>
        <dbReference type="EMBL" id="KRL00989.1"/>
    </source>
</evidence>
<dbReference type="GO" id="GO:0005886">
    <property type="term" value="C:plasma membrane"/>
    <property type="evidence" value="ECO:0007669"/>
    <property type="project" value="UniProtKB-SubCell"/>
</dbReference>
<dbReference type="InterPro" id="IPR026392">
    <property type="entry name" value="Exo/Archaeosortase_dom"/>
</dbReference>
<keyword evidence="4 8" id="KW-0812">Transmembrane</keyword>
<evidence type="ECO:0000256" key="5">
    <source>
        <dbReference type="ARBA" id="ARBA00022801"/>
    </source>
</evidence>
<keyword evidence="5" id="KW-0378">Hydrolase</keyword>
<evidence type="ECO:0000256" key="1">
    <source>
        <dbReference type="ARBA" id="ARBA00004651"/>
    </source>
</evidence>
<keyword evidence="10" id="KW-1185">Reference proteome</keyword>
<feature type="transmembrane region" description="Helical" evidence="8">
    <location>
        <begin position="48"/>
        <end position="67"/>
    </location>
</feature>
<organism evidence="9 10">
    <name type="scientific">Liquorilactobacillus capillatus DSM 19910</name>
    <dbReference type="NCBI Taxonomy" id="1423731"/>
    <lineage>
        <taxon>Bacteria</taxon>
        <taxon>Bacillati</taxon>
        <taxon>Bacillota</taxon>
        <taxon>Bacilli</taxon>
        <taxon>Lactobacillales</taxon>
        <taxon>Lactobacillaceae</taxon>
        <taxon>Liquorilactobacillus</taxon>
    </lineage>
</organism>
<evidence type="ECO:0000256" key="6">
    <source>
        <dbReference type="ARBA" id="ARBA00022989"/>
    </source>
</evidence>
<dbReference type="InterPro" id="IPR017541">
    <property type="entry name" value="Exosort-XrtG"/>
</dbReference>
<keyword evidence="3" id="KW-0645">Protease</keyword>
<dbReference type="RefSeq" id="WP_057745114.1">
    <property type="nucleotide sequence ID" value="NZ_AZEF01000030.1"/>
</dbReference>